<name>A0A9N7TQ35_PLEPL</name>
<dbReference type="Proteomes" id="UP001153269">
    <property type="component" value="Unassembled WGS sequence"/>
</dbReference>
<dbReference type="EMBL" id="CADEAL010000225">
    <property type="protein sequence ID" value="CAB1416802.1"/>
    <property type="molecule type" value="Genomic_DNA"/>
</dbReference>
<keyword evidence="2" id="KW-1185">Reference proteome</keyword>
<gene>
    <name evidence="1" type="ORF">PLEPLA_LOCUS4593</name>
</gene>
<evidence type="ECO:0000313" key="1">
    <source>
        <dbReference type="EMBL" id="CAB1416802.1"/>
    </source>
</evidence>
<proteinExistence type="predicted"/>
<organism evidence="1 2">
    <name type="scientific">Pleuronectes platessa</name>
    <name type="common">European plaice</name>
    <dbReference type="NCBI Taxonomy" id="8262"/>
    <lineage>
        <taxon>Eukaryota</taxon>
        <taxon>Metazoa</taxon>
        <taxon>Chordata</taxon>
        <taxon>Craniata</taxon>
        <taxon>Vertebrata</taxon>
        <taxon>Euteleostomi</taxon>
        <taxon>Actinopterygii</taxon>
        <taxon>Neopterygii</taxon>
        <taxon>Teleostei</taxon>
        <taxon>Neoteleostei</taxon>
        <taxon>Acanthomorphata</taxon>
        <taxon>Carangaria</taxon>
        <taxon>Pleuronectiformes</taxon>
        <taxon>Pleuronectoidei</taxon>
        <taxon>Pleuronectidae</taxon>
        <taxon>Pleuronectes</taxon>
    </lineage>
</organism>
<accession>A0A9N7TQ35</accession>
<reference evidence="1" key="1">
    <citation type="submission" date="2020-03" db="EMBL/GenBank/DDBJ databases">
        <authorList>
            <person name="Weist P."/>
        </authorList>
    </citation>
    <scope>NUCLEOTIDE SEQUENCE</scope>
</reference>
<dbReference type="AlphaFoldDB" id="A0A9N7TQ35"/>
<sequence>MAQVWQLVRGGRFESGRLIQMVFSLLDLARKTQCIIPLERCVNLTKREVVEEKVFELGDIIEQFLLSKPKLCSIIPQYPQQSELGRHSSLLSGVPDGVHRAGNGAISSIW</sequence>
<comment type="caution">
    <text evidence="1">The sequence shown here is derived from an EMBL/GenBank/DDBJ whole genome shotgun (WGS) entry which is preliminary data.</text>
</comment>
<evidence type="ECO:0000313" key="2">
    <source>
        <dbReference type="Proteomes" id="UP001153269"/>
    </source>
</evidence>
<protein>
    <submittedName>
        <fullName evidence="1">Uncharacterized protein</fullName>
    </submittedName>
</protein>